<keyword evidence="2" id="KW-1185">Reference proteome</keyword>
<dbReference type="Gene3D" id="2.40.400.10">
    <property type="entry name" value="Acetoacetate decarboxylase-like"/>
    <property type="match status" value="1"/>
</dbReference>
<dbReference type="EMBL" id="CP001684">
    <property type="protein sequence ID" value="ACV21337.1"/>
    <property type="molecule type" value="Genomic_DNA"/>
</dbReference>
<evidence type="ECO:0000313" key="1">
    <source>
        <dbReference type="EMBL" id="ACV21337.1"/>
    </source>
</evidence>
<sequence>MAEISFKKTPEEIAYFKNNPIVMGDEEGLYFAYITDPEALANALPAGMEIVSPVVFGYVTHIRKPSFCIDYLEAAIMTIGSFDGQPGVYPLAFLLDKGDTGTFLGRDILSIPKKTADSIVLNRSGDEITAKVTRLGVDVLDITAQIGDFNDPMCAQVFAAREPGAEVPGLNYFYKYDVDLGSDGKVHIGGVRLLACPITMTYHSWENASVNVGLGASEDDPWAALPVLKPLGGGWTNFDCRMDGVAKVVAIDGDAAEDVIAKNFAARYDRFAMNAK</sequence>
<dbReference type="HOGENOM" id="CLU_1007961_0_0_11"/>
<dbReference type="GO" id="GO:0016829">
    <property type="term" value="F:lyase activity"/>
    <property type="evidence" value="ECO:0007669"/>
    <property type="project" value="InterPro"/>
</dbReference>
<dbReference type="Pfam" id="PF06314">
    <property type="entry name" value="ADC"/>
    <property type="match status" value="1"/>
</dbReference>
<dbReference type="Proteomes" id="UP000002026">
    <property type="component" value="Chromosome"/>
</dbReference>
<dbReference type="SUPFAM" id="SSF160104">
    <property type="entry name" value="Acetoacetate decarboxylase-like"/>
    <property type="match status" value="1"/>
</dbReference>
<reference evidence="1 2" key="1">
    <citation type="journal article" date="2009" name="Stand. Genomic Sci.">
        <title>Complete genome sequence of Slackia heliotrinireducens type strain (RHS 1).</title>
        <authorList>
            <person name="Pukall R."/>
            <person name="Lapidus A."/>
            <person name="Nolan M."/>
            <person name="Copeland A."/>
            <person name="Glavina Del Rio T."/>
            <person name="Lucas S."/>
            <person name="Chen F."/>
            <person name="Tice H."/>
            <person name="Cheng J.F."/>
            <person name="Chertkov O."/>
            <person name="Bruce D."/>
            <person name="Goodwin L."/>
            <person name="Kuske C."/>
            <person name="Brettin T."/>
            <person name="Detter J.C."/>
            <person name="Han C."/>
            <person name="Pitluck S."/>
            <person name="Pati A."/>
            <person name="Mavrommatis K."/>
            <person name="Ivanova N."/>
            <person name="Ovchinnikova G."/>
            <person name="Chen A."/>
            <person name="Palaniappan K."/>
            <person name="Schneider S."/>
            <person name="Rohde M."/>
            <person name="Chain P."/>
            <person name="D'haeseleer P."/>
            <person name="Goker M."/>
            <person name="Bristow J."/>
            <person name="Eisen J.A."/>
            <person name="Markowitz V."/>
            <person name="Kyrpides N.C."/>
            <person name="Klenk H.P."/>
            <person name="Hugenholtz P."/>
        </authorList>
    </citation>
    <scope>NUCLEOTIDE SEQUENCE [LARGE SCALE GENOMIC DNA]</scope>
    <source>
        <strain evidence="2">ATCC 29202 / DSM 20476 / NCTC 11029 / RHS 1</strain>
    </source>
</reference>
<name>C7N231_SLAHD</name>
<proteinExistence type="predicted"/>
<dbReference type="InterPro" id="IPR023375">
    <property type="entry name" value="ADC_dom_sf"/>
</dbReference>
<dbReference type="InterPro" id="IPR010451">
    <property type="entry name" value="Acetoacetate_decarboxylase"/>
</dbReference>
<protein>
    <submittedName>
        <fullName evidence="1">Acetoacetate decarboxylase</fullName>
    </submittedName>
</protein>
<organism evidence="1 2">
    <name type="scientific">Slackia heliotrinireducens (strain ATCC 29202 / DSM 20476 / NCTC 11029 / RHS 1)</name>
    <name type="common">Peptococcus heliotrinreducens</name>
    <dbReference type="NCBI Taxonomy" id="471855"/>
    <lineage>
        <taxon>Bacteria</taxon>
        <taxon>Bacillati</taxon>
        <taxon>Actinomycetota</taxon>
        <taxon>Coriobacteriia</taxon>
        <taxon>Eggerthellales</taxon>
        <taxon>Eggerthellaceae</taxon>
        <taxon>Slackia</taxon>
    </lineage>
</organism>
<dbReference type="STRING" id="471855.Shel_02690"/>
<dbReference type="RefSeq" id="WP_012797447.1">
    <property type="nucleotide sequence ID" value="NC_013165.1"/>
</dbReference>
<evidence type="ECO:0000313" key="2">
    <source>
        <dbReference type="Proteomes" id="UP000002026"/>
    </source>
</evidence>
<gene>
    <name evidence="1" type="ordered locus">Shel_02690</name>
</gene>
<dbReference type="AlphaFoldDB" id="C7N231"/>
<dbReference type="KEGG" id="shi:Shel_02690"/>
<accession>C7N231</accession>
<dbReference type="eggNOG" id="COG4689">
    <property type="taxonomic scope" value="Bacteria"/>
</dbReference>